<evidence type="ECO:0000313" key="8">
    <source>
        <dbReference type="EMBL" id="GGJ60518.1"/>
    </source>
</evidence>
<dbReference type="AlphaFoldDB" id="A0A917P3Z6"/>
<keyword evidence="5 6" id="KW-0472">Membrane</keyword>
<dbReference type="InterPro" id="IPR027379">
    <property type="entry name" value="CLS_N"/>
</dbReference>
<comment type="subcellular location">
    <subcellularLocation>
        <location evidence="1">Cell membrane</location>
        <topology evidence="1">Multi-pass membrane protein</topology>
    </subcellularLocation>
</comment>
<evidence type="ECO:0000259" key="7">
    <source>
        <dbReference type="Pfam" id="PF13396"/>
    </source>
</evidence>
<keyword evidence="3 6" id="KW-0812">Transmembrane</keyword>
<keyword evidence="9" id="KW-1185">Reference proteome</keyword>
<reference evidence="8" key="1">
    <citation type="journal article" date="2014" name="Int. J. Syst. Evol. Microbiol.">
        <title>Complete genome sequence of Corynebacterium casei LMG S-19264T (=DSM 44701T), isolated from a smear-ripened cheese.</title>
        <authorList>
            <consortium name="US DOE Joint Genome Institute (JGI-PGF)"/>
            <person name="Walter F."/>
            <person name="Albersmeier A."/>
            <person name="Kalinowski J."/>
            <person name="Ruckert C."/>
        </authorList>
    </citation>
    <scope>NUCLEOTIDE SEQUENCE</scope>
    <source>
        <strain evidence="8">CGMCC 4.7272</strain>
    </source>
</reference>
<evidence type="ECO:0000256" key="6">
    <source>
        <dbReference type="SAM" id="Phobius"/>
    </source>
</evidence>
<feature type="transmembrane region" description="Helical" evidence="6">
    <location>
        <begin position="68"/>
        <end position="88"/>
    </location>
</feature>
<evidence type="ECO:0000256" key="4">
    <source>
        <dbReference type="ARBA" id="ARBA00022989"/>
    </source>
</evidence>
<organism evidence="8 9">
    <name type="scientific">Streptomyces lacrimifluminis</name>
    <dbReference type="NCBI Taxonomy" id="1500077"/>
    <lineage>
        <taxon>Bacteria</taxon>
        <taxon>Bacillati</taxon>
        <taxon>Actinomycetota</taxon>
        <taxon>Actinomycetes</taxon>
        <taxon>Kitasatosporales</taxon>
        <taxon>Streptomycetaceae</taxon>
        <taxon>Streptomyces</taxon>
    </lineage>
</organism>
<evidence type="ECO:0000256" key="2">
    <source>
        <dbReference type="ARBA" id="ARBA00022475"/>
    </source>
</evidence>
<dbReference type="EMBL" id="BMMU01000031">
    <property type="protein sequence ID" value="GGJ60518.1"/>
    <property type="molecule type" value="Genomic_DNA"/>
</dbReference>
<keyword evidence="2" id="KW-1003">Cell membrane</keyword>
<proteinExistence type="predicted"/>
<gene>
    <name evidence="8" type="ORF">GCM10012282_67210</name>
</gene>
<evidence type="ECO:0000256" key="1">
    <source>
        <dbReference type="ARBA" id="ARBA00004651"/>
    </source>
</evidence>
<name>A0A917P3Z6_9ACTN</name>
<evidence type="ECO:0000313" key="9">
    <source>
        <dbReference type="Proteomes" id="UP000625682"/>
    </source>
</evidence>
<accession>A0A917P3Z6</accession>
<feature type="domain" description="Cardiolipin synthase N-terminal" evidence="7">
    <location>
        <begin position="45"/>
        <end position="90"/>
    </location>
</feature>
<comment type="caution">
    <text evidence="8">The sequence shown here is derived from an EMBL/GenBank/DDBJ whole genome shotgun (WGS) entry which is preliminary data.</text>
</comment>
<dbReference type="Pfam" id="PF13396">
    <property type="entry name" value="PLDc_N"/>
    <property type="match status" value="1"/>
</dbReference>
<reference evidence="8" key="2">
    <citation type="submission" date="2020-09" db="EMBL/GenBank/DDBJ databases">
        <authorList>
            <person name="Sun Q."/>
            <person name="Zhou Y."/>
        </authorList>
    </citation>
    <scope>NUCLEOTIDE SEQUENCE</scope>
    <source>
        <strain evidence="8">CGMCC 4.7272</strain>
    </source>
</reference>
<protein>
    <recommendedName>
        <fullName evidence="7">Cardiolipin synthase N-terminal domain-containing protein</fullName>
    </recommendedName>
</protein>
<dbReference type="Proteomes" id="UP000625682">
    <property type="component" value="Unassembled WGS sequence"/>
</dbReference>
<evidence type="ECO:0000256" key="5">
    <source>
        <dbReference type="ARBA" id="ARBA00023136"/>
    </source>
</evidence>
<sequence length="164" mass="18662">MRSSIRYALPWTGQRGPDATVGAPGQRLKGTEYMLRVLLILVPLALSIYAFIDCVTTQEKDVRFMPKPVWAILILLFPLVGSISWLIIGRNRATSRRIGGASGGQWVAPDDNPEFLKSLKDEKKDEKTEDAVEDDDAHLRDWEADLRRREEELKRRESGEDPKE</sequence>
<dbReference type="GO" id="GO:0005886">
    <property type="term" value="C:plasma membrane"/>
    <property type="evidence" value="ECO:0007669"/>
    <property type="project" value="UniProtKB-SubCell"/>
</dbReference>
<evidence type="ECO:0000256" key="3">
    <source>
        <dbReference type="ARBA" id="ARBA00022692"/>
    </source>
</evidence>
<feature type="transmembrane region" description="Helical" evidence="6">
    <location>
        <begin position="33"/>
        <end position="52"/>
    </location>
</feature>
<keyword evidence="4 6" id="KW-1133">Transmembrane helix</keyword>